<dbReference type="EMBL" id="PGFB01000002">
    <property type="protein sequence ID" value="PJJ63874.1"/>
    <property type="molecule type" value="Genomic_DNA"/>
</dbReference>
<proteinExistence type="predicted"/>
<comment type="caution">
    <text evidence="1">The sequence shown here is derived from an EMBL/GenBank/DDBJ whole genome shotgun (WGS) entry which is preliminary data.</text>
</comment>
<organism evidence="1 2">
    <name type="scientific">Compostimonas suwonensis</name>
    <dbReference type="NCBI Taxonomy" id="1048394"/>
    <lineage>
        <taxon>Bacteria</taxon>
        <taxon>Bacillati</taxon>
        <taxon>Actinomycetota</taxon>
        <taxon>Actinomycetes</taxon>
        <taxon>Micrococcales</taxon>
        <taxon>Microbacteriaceae</taxon>
        <taxon>Compostimonas</taxon>
    </lineage>
</organism>
<evidence type="ECO:0008006" key="3">
    <source>
        <dbReference type="Google" id="ProtNLM"/>
    </source>
</evidence>
<dbReference type="Proteomes" id="UP000230161">
    <property type="component" value="Unassembled WGS sequence"/>
</dbReference>
<reference evidence="1 2" key="1">
    <citation type="submission" date="2017-11" db="EMBL/GenBank/DDBJ databases">
        <title>Genomic Encyclopedia of Archaeal and Bacterial Type Strains, Phase II (KMG-II): From Individual Species to Whole Genera.</title>
        <authorList>
            <person name="Goeker M."/>
        </authorList>
    </citation>
    <scope>NUCLEOTIDE SEQUENCE [LARGE SCALE GENOMIC DNA]</scope>
    <source>
        <strain evidence="1 2">DSM 25625</strain>
    </source>
</reference>
<gene>
    <name evidence="1" type="ORF">CLV54_1553</name>
</gene>
<evidence type="ECO:0000313" key="2">
    <source>
        <dbReference type="Proteomes" id="UP000230161"/>
    </source>
</evidence>
<name>A0A2M9C0M6_9MICO</name>
<accession>A0A2M9C0M6</accession>
<dbReference type="AlphaFoldDB" id="A0A2M9C0M6"/>
<keyword evidence="2" id="KW-1185">Reference proteome</keyword>
<sequence>MGSSDMDLQAAIDNFDRAMTHCDNIVAVHRAHGGGGGGRRYAEISLDRAVIVLAIAAWQAAVQDMTNATLDMAAPSSVPPIEHARYQASIGHVRKAAADFATPNAQNTRRLMHSAGFDPRPFWTWTASGGRGRPQVTWTPQSVDARLDEWLKVRHAIAHGHDELPVVQALQSVRLDGATSDPSIRLADAEQCIAFVSRLVRLTTLGLAAHLGVTVTNAR</sequence>
<evidence type="ECO:0000313" key="1">
    <source>
        <dbReference type="EMBL" id="PJJ63874.1"/>
    </source>
</evidence>
<protein>
    <recommendedName>
        <fullName evidence="3">RiboL-PSP-HEPN domain-containing protein</fullName>
    </recommendedName>
</protein>